<accession>A0ABN9U0G7</accession>
<dbReference type="EMBL" id="CAUYUJ010015267">
    <property type="protein sequence ID" value="CAK0851709.1"/>
    <property type="molecule type" value="Genomic_DNA"/>
</dbReference>
<evidence type="ECO:0000313" key="3">
    <source>
        <dbReference type="EMBL" id="CAK0851709.1"/>
    </source>
</evidence>
<dbReference type="Gene3D" id="2.60.60.30">
    <property type="entry name" value="sav2460 like domains"/>
    <property type="match status" value="1"/>
</dbReference>
<dbReference type="InterPro" id="IPR051324">
    <property type="entry name" value="Stress/Tellurium_Resist"/>
</dbReference>
<feature type="region of interest" description="Disordered" evidence="1">
    <location>
        <begin position="113"/>
        <end position="171"/>
    </location>
</feature>
<evidence type="ECO:0000256" key="1">
    <source>
        <dbReference type="SAM" id="MobiDB-lite"/>
    </source>
</evidence>
<dbReference type="InterPro" id="IPR003325">
    <property type="entry name" value="TerD"/>
</dbReference>
<evidence type="ECO:0000259" key="2">
    <source>
        <dbReference type="Pfam" id="PF02342"/>
    </source>
</evidence>
<comment type="caution">
    <text evidence="3">The sequence shown here is derived from an EMBL/GenBank/DDBJ whole genome shotgun (WGS) entry which is preliminary data.</text>
</comment>
<dbReference type="PANTHER" id="PTHR32097:SF17">
    <property type="entry name" value="CAMP-BINDING PROTEIN 1-RELATED"/>
    <property type="match status" value="1"/>
</dbReference>
<dbReference type="CDD" id="cd06974">
    <property type="entry name" value="TerD_like"/>
    <property type="match status" value="1"/>
</dbReference>
<dbReference type="PANTHER" id="PTHR32097">
    <property type="entry name" value="CAMP-BINDING PROTEIN 1-RELATED"/>
    <property type="match status" value="1"/>
</dbReference>
<gene>
    <name evidence="3" type="ORF">PCOR1329_LOCUS43797</name>
</gene>
<dbReference type="Proteomes" id="UP001189429">
    <property type="component" value="Unassembled WGS sequence"/>
</dbReference>
<proteinExistence type="predicted"/>
<name>A0ABN9U0G7_9DINO</name>
<feature type="compositionally biased region" description="Low complexity" evidence="1">
    <location>
        <begin position="119"/>
        <end position="163"/>
    </location>
</feature>
<reference evidence="3" key="1">
    <citation type="submission" date="2023-10" db="EMBL/GenBank/DDBJ databases">
        <authorList>
            <person name="Chen Y."/>
            <person name="Shah S."/>
            <person name="Dougan E. K."/>
            <person name="Thang M."/>
            <person name="Chan C."/>
        </authorList>
    </citation>
    <scope>NUCLEOTIDE SEQUENCE [LARGE SCALE GENOMIC DNA]</scope>
</reference>
<protein>
    <recommendedName>
        <fullName evidence="2">TerD domain-containing protein</fullName>
    </recommendedName>
</protein>
<feature type="non-terminal residue" evidence="3">
    <location>
        <position position="1"/>
    </location>
</feature>
<sequence length="171" mass="18452">EGVIVDTVFYNNLSAMNGSITHTGDATDGTSDGVDESVWIQLALVPEQVWGIIFVVCAFSKGSRLKDDVKNGRVVLMEGTCLNRLQSFRIEDSVANADVVGLVKRTREGGWAFKDRELTSPPSSAPTSSTSSSRASATSSVPSFLEPRPSRRSLSSRTRTTPWPACPPTRC</sequence>
<keyword evidence="4" id="KW-1185">Reference proteome</keyword>
<feature type="domain" description="TerD" evidence="2">
    <location>
        <begin position="6"/>
        <end position="114"/>
    </location>
</feature>
<organism evidence="3 4">
    <name type="scientific">Prorocentrum cordatum</name>
    <dbReference type="NCBI Taxonomy" id="2364126"/>
    <lineage>
        <taxon>Eukaryota</taxon>
        <taxon>Sar</taxon>
        <taxon>Alveolata</taxon>
        <taxon>Dinophyceae</taxon>
        <taxon>Prorocentrales</taxon>
        <taxon>Prorocentraceae</taxon>
        <taxon>Prorocentrum</taxon>
    </lineage>
</organism>
<evidence type="ECO:0000313" key="4">
    <source>
        <dbReference type="Proteomes" id="UP001189429"/>
    </source>
</evidence>
<dbReference type="Pfam" id="PF02342">
    <property type="entry name" value="TerD"/>
    <property type="match status" value="1"/>
</dbReference>